<organism evidence="1 2">
    <name type="scientific">Nocardioides cavernae</name>
    <dbReference type="NCBI Taxonomy" id="1921566"/>
    <lineage>
        <taxon>Bacteria</taxon>
        <taxon>Bacillati</taxon>
        <taxon>Actinomycetota</taxon>
        <taxon>Actinomycetes</taxon>
        <taxon>Propionibacteriales</taxon>
        <taxon>Nocardioidaceae</taxon>
        <taxon>Nocardioides</taxon>
    </lineage>
</organism>
<dbReference type="RefSeq" id="WP_179619778.1">
    <property type="nucleotide sequence ID" value="NZ_JACCBW010000002.1"/>
</dbReference>
<protein>
    <submittedName>
        <fullName evidence="1">Uncharacterized protein</fullName>
    </submittedName>
</protein>
<gene>
    <name evidence="1" type="ORF">F4692_002340</name>
</gene>
<evidence type="ECO:0000313" key="2">
    <source>
        <dbReference type="Proteomes" id="UP000549911"/>
    </source>
</evidence>
<proteinExistence type="predicted"/>
<reference evidence="1 2" key="2">
    <citation type="submission" date="2020-08" db="EMBL/GenBank/DDBJ databases">
        <title>The Agave Microbiome: Exploring the role of microbial communities in plant adaptations to desert environments.</title>
        <authorList>
            <person name="Partida-Martinez L.P."/>
        </authorList>
    </citation>
    <scope>NUCLEOTIDE SEQUENCE [LARGE SCALE GENOMIC DNA]</scope>
    <source>
        <strain evidence="1 2">AT2.17</strain>
    </source>
</reference>
<reference evidence="1 2" key="1">
    <citation type="submission" date="2020-07" db="EMBL/GenBank/DDBJ databases">
        <authorList>
            <person name="Partida-Martinez L."/>
            <person name="Huntemann M."/>
            <person name="Clum A."/>
            <person name="Wang J."/>
            <person name="Palaniappan K."/>
            <person name="Ritter S."/>
            <person name="Chen I.-M."/>
            <person name="Stamatis D."/>
            <person name="Reddy T."/>
            <person name="O'Malley R."/>
            <person name="Daum C."/>
            <person name="Shapiro N."/>
            <person name="Ivanova N."/>
            <person name="Kyrpides N."/>
            <person name="Woyke T."/>
        </authorList>
    </citation>
    <scope>NUCLEOTIDE SEQUENCE [LARGE SCALE GENOMIC DNA]</scope>
    <source>
        <strain evidence="1 2">AT2.17</strain>
    </source>
</reference>
<dbReference type="AlphaFoldDB" id="A0A7Y9H3D0"/>
<dbReference type="EMBL" id="JACCBW010000002">
    <property type="protein sequence ID" value="NYE37207.1"/>
    <property type="molecule type" value="Genomic_DNA"/>
</dbReference>
<sequence length="83" mass="8961">MEFETIHDTALGAPVRDVAQEAVDTVSTTYTRTPGTDVLEDLRAQLRSRGLRATSDADLEELAAAIRSGHTVRLGEHDGSIEP</sequence>
<dbReference type="Proteomes" id="UP000549911">
    <property type="component" value="Unassembled WGS sequence"/>
</dbReference>
<keyword evidence="2" id="KW-1185">Reference proteome</keyword>
<accession>A0A7Y9H3D0</accession>
<evidence type="ECO:0000313" key="1">
    <source>
        <dbReference type="EMBL" id="NYE37207.1"/>
    </source>
</evidence>
<name>A0A7Y9H3D0_9ACTN</name>
<comment type="caution">
    <text evidence="1">The sequence shown here is derived from an EMBL/GenBank/DDBJ whole genome shotgun (WGS) entry which is preliminary data.</text>
</comment>